<dbReference type="PROSITE" id="PS51464">
    <property type="entry name" value="SIS"/>
    <property type="match status" value="1"/>
</dbReference>
<dbReference type="STRING" id="1249627.D779_0312"/>
<keyword evidence="2" id="KW-0677">Repeat</keyword>
<evidence type="ECO:0000256" key="3">
    <source>
        <dbReference type="ARBA" id="ARBA00023122"/>
    </source>
</evidence>
<dbReference type="PROSITE" id="PS51371">
    <property type="entry name" value="CBS"/>
    <property type="match status" value="2"/>
</dbReference>
<dbReference type="eggNOG" id="COG0794">
    <property type="taxonomic scope" value="Bacteria"/>
</dbReference>
<keyword evidence="3 7" id="KW-0129">CBS domain</keyword>
<feature type="domain" description="CBS" evidence="9">
    <location>
        <begin position="240"/>
        <end position="298"/>
    </location>
</feature>
<dbReference type="Gene3D" id="3.10.580.10">
    <property type="entry name" value="CBS-domain"/>
    <property type="match status" value="1"/>
</dbReference>
<feature type="site" description="Catalytically relevant" evidence="6">
    <location>
        <position position="223"/>
    </location>
</feature>
<evidence type="ECO:0000259" key="10">
    <source>
        <dbReference type="PROSITE" id="PS51464"/>
    </source>
</evidence>
<dbReference type="Pfam" id="PF01380">
    <property type="entry name" value="SIS"/>
    <property type="match status" value="1"/>
</dbReference>
<dbReference type="PATRIC" id="fig|1249627.3.peg.909"/>
<protein>
    <recommendedName>
        <fullName evidence="4">Arabinose 5-phosphate isomerase</fullName>
        <shortName evidence="4">API</shortName>
        <ecNumber evidence="4">5.3.1.13</ecNumber>
    </recommendedName>
</protein>
<feature type="binding site" evidence="5">
    <location>
        <position position="112"/>
    </location>
    <ligand>
        <name>Zn(2+)</name>
        <dbReference type="ChEBI" id="CHEBI:29105"/>
    </ligand>
</feature>
<comment type="caution">
    <text evidence="11">The sequence shown here is derived from an EMBL/GenBank/DDBJ whole genome shotgun (WGS) entry which is preliminary data.</text>
</comment>
<keyword evidence="4 11" id="KW-0413">Isomerase</keyword>
<dbReference type="FunFam" id="3.40.50.10490:FF:000011">
    <property type="entry name" value="Arabinose 5-phosphate isomerase"/>
    <property type="match status" value="1"/>
</dbReference>
<feature type="site" description="Catalytically relevant" evidence="6">
    <location>
        <position position="182"/>
    </location>
</feature>
<dbReference type="GO" id="GO:0019146">
    <property type="term" value="F:arabinose-5-phosphate isomerase activity"/>
    <property type="evidence" value="ECO:0007669"/>
    <property type="project" value="UniProtKB-EC"/>
</dbReference>
<proteinExistence type="inferred from homology"/>
<dbReference type="PANTHER" id="PTHR42745">
    <property type="match status" value="1"/>
</dbReference>
<evidence type="ECO:0000256" key="2">
    <source>
        <dbReference type="ARBA" id="ARBA00022737"/>
    </source>
</evidence>
<dbReference type="Gene3D" id="3.40.50.10490">
    <property type="entry name" value="Glucose-6-phosphate isomerase like protein, domain 1"/>
    <property type="match status" value="1"/>
</dbReference>
<evidence type="ECO:0000256" key="8">
    <source>
        <dbReference type="SAM" id="MobiDB-lite"/>
    </source>
</evidence>
<evidence type="ECO:0000256" key="6">
    <source>
        <dbReference type="PIRSR" id="PIRSR004692-3"/>
    </source>
</evidence>
<feature type="site" description="Catalytically relevant" evidence="6">
    <location>
        <position position="89"/>
    </location>
</feature>
<dbReference type="Proteomes" id="UP000019460">
    <property type="component" value="Unassembled WGS sequence"/>
</dbReference>
<dbReference type="EMBL" id="AONC01000012">
    <property type="protein sequence ID" value="EXJ16378.1"/>
    <property type="molecule type" value="Genomic_DNA"/>
</dbReference>
<dbReference type="SMART" id="SM00116">
    <property type="entry name" value="CBS"/>
    <property type="match status" value="2"/>
</dbReference>
<feature type="domain" description="SIS" evidence="10">
    <location>
        <begin position="64"/>
        <end position="214"/>
    </location>
</feature>
<dbReference type="CDD" id="cd05014">
    <property type="entry name" value="SIS_Kpsf"/>
    <property type="match status" value="1"/>
</dbReference>
<organism evidence="11 12">
    <name type="scientific">Imhoffiella purpurea</name>
    <dbReference type="NCBI Taxonomy" id="1249627"/>
    <lineage>
        <taxon>Bacteria</taxon>
        <taxon>Pseudomonadati</taxon>
        <taxon>Pseudomonadota</taxon>
        <taxon>Gammaproteobacteria</taxon>
        <taxon>Chromatiales</taxon>
        <taxon>Chromatiaceae</taxon>
        <taxon>Imhoffiella</taxon>
    </lineage>
</organism>
<dbReference type="SUPFAM" id="SSF53697">
    <property type="entry name" value="SIS domain"/>
    <property type="match status" value="1"/>
</dbReference>
<dbReference type="GO" id="GO:0097367">
    <property type="term" value="F:carbohydrate derivative binding"/>
    <property type="evidence" value="ECO:0007669"/>
    <property type="project" value="InterPro"/>
</dbReference>
<evidence type="ECO:0000313" key="12">
    <source>
        <dbReference type="Proteomes" id="UP000019460"/>
    </source>
</evidence>
<evidence type="ECO:0000256" key="4">
    <source>
        <dbReference type="PIRNR" id="PIRNR004692"/>
    </source>
</evidence>
<dbReference type="InterPro" id="IPR046348">
    <property type="entry name" value="SIS_dom_sf"/>
</dbReference>
<dbReference type="CDD" id="cd04604">
    <property type="entry name" value="CBS_pair_SIS_assoc"/>
    <property type="match status" value="1"/>
</dbReference>
<keyword evidence="5" id="KW-0479">Metal-binding</keyword>
<dbReference type="InterPro" id="IPR001347">
    <property type="entry name" value="SIS_dom"/>
</dbReference>
<dbReference type="GO" id="GO:0046872">
    <property type="term" value="F:metal ion binding"/>
    <property type="evidence" value="ECO:0007669"/>
    <property type="project" value="UniProtKB-KW"/>
</dbReference>
<dbReference type="eggNOG" id="COG0517">
    <property type="taxonomic scope" value="Bacteria"/>
</dbReference>
<dbReference type="EC" id="5.3.1.13" evidence="4"/>
<evidence type="ECO:0000256" key="1">
    <source>
        <dbReference type="ARBA" id="ARBA00008165"/>
    </source>
</evidence>
<evidence type="ECO:0000256" key="5">
    <source>
        <dbReference type="PIRSR" id="PIRSR004692-2"/>
    </source>
</evidence>
<dbReference type="PIRSF" id="PIRSF004692">
    <property type="entry name" value="KdsD_KpsF"/>
    <property type="match status" value="1"/>
</dbReference>
<feature type="site" description="Catalytically relevant" evidence="6">
    <location>
        <position position="141"/>
    </location>
</feature>
<dbReference type="AlphaFoldDB" id="W9V9V9"/>
<sequence length="359" mass="37882">MGRRPEIHRNDPKTDRTQASMTERRELGAREAMLAEGQADKILELGRAVIDTEAGAVAALAARIDAAFLQACRYMLVCEGRIVVLGMGKSGHIGGKIAATLASTGSPAFFVHPGEASHGDLGMITPRDVVLAISNSGETEELLVILPLIKRLAVPLITMTGRRGSTLAREADVNLDISVASEACPLGLAPTSSTTAALAMGDALAIALLESRGFTAEDFARSHPAGSLGRRLLLHVSDIMHRDARLPAVPLGTSLMDTLEEMSRGGLGMSAILAPDGTLAGIFTDGDLRRALDRGVDVHRTRIDSVMTPDCVTISQDALAVEAVRLMESRSINGLLVLDPGRRPIGALNMHDLLRAGVV</sequence>
<keyword evidence="5" id="KW-0862">Zinc</keyword>
<dbReference type="InterPro" id="IPR046342">
    <property type="entry name" value="CBS_dom_sf"/>
</dbReference>
<evidence type="ECO:0000259" key="9">
    <source>
        <dbReference type="PROSITE" id="PS51371"/>
    </source>
</evidence>
<feature type="domain" description="CBS" evidence="9">
    <location>
        <begin position="307"/>
        <end position="359"/>
    </location>
</feature>
<dbReference type="NCBIfam" id="TIGR00393">
    <property type="entry name" value="kpsF"/>
    <property type="match status" value="1"/>
</dbReference>
<keyword evidence="12" id="KW-1185">Reference proteome</keyword>
<dbReference type="InterPro" id="IPR035474">
    <property type="entry name" value="SIS_Kpsf"/>
</dbReference>
<dbReference type="GO" id="GO:1901135">
    <property type="term" value="P:carbohydrate derivative metabolic process"/>
    <property type="evidence" value="ECO:0007669"/>
    <property type="project" value="InterPro"/>
</dbReference>
<dbReference type="InterPro" id="IPR000644">
    <property type="entry name" value="CBS_dom"/>
</dbReference>
<dbReference type="InterPro" id="IPR004800">
    <property type="entry name" value="KdsD/KpsF-type"/>
</dbReference>
<name>W9V9V9_9GAMM</name>
<gene>
    <name evidence="11" type="ORF">D779_0312</name>
</gene>
<dbReference type="InterPro" id="IPR050986">
    <property type="entry name" value="GutQ/KpsF_isomerases"/>
</dbReference>
<accession>W9V9V9</accession>
<feature type="region of interest" description="Disordered" evidence="8">
    <location>
        <begin position="1"/>
        <end position="23"/>
    </location>
</feature>
<comment type="similarity">
    <text evidence="1 4">Belongs to the SIS family. GutQ/KpsF subfamily.</text>
</comment>
<reference evidence="11 12" key="1">
    <citation type="submission" date="2012-11" db="EMBL/GenBank/DDBJ databases">
        <title>Genome assembly of Thiorhodococcus sp. AK35.</title>
        <authorList>
            <person name="Nupur N."/>
            <person name="Khatri I."/>
            <person name="Subramanian S."/>
            <person name="Pinnaka A."/>
        </authorList>
    </citation>
    <scope>NUCLEOTIDE SEQUENCE [LARGE SCALE GENOMIC DNA]</scope>
    <source>
        <strain evidence="11 12">AK35</strain>
    </source>
</reference>
<evidence type="ECO:0000313" key="11">
    <source>
        <dbReference type="EMBL" id="EXJ16378.1"/>
    </source>
</evidence>
<dbReference type="GO" id="GO:0005975">
    <property type="term" value="P:carbohydrate metabolic process"/>
    <property type="evidence" value="ECO:0007669"/>
    <property type="project" value="InterPro"/>
</dbReference>
<dbReference type="PANTHER" id="PTHR42745:SF1">
    <property type="entry name" value="ARABINOSE 5-PHOSPHATE ISOMERASE KDSD"/>
    <property type="match status" value="1"/>
</dbReference>
<evidence type="ECO:0000256" key="7">
    <source>
        <dbReference type="PROSITE-ProRule" id="PRU00703"/>
    </source>
</evidence>
<dbReference type="Pfam" id="PF00571">
    <property type="entry name" value="CBS"/>
    <property type="match status" value="2"/>
</dbReference>
<comment type="catalytic activity">
    <reaction evidence="4">
        <text>D-arabinose 5-phosphate = D-ribulose 5-phosphate</text>
        <dbReference type="Rhea" id="RHEA:23104"/>
        <dbReference type="ChEBI" id="CHEBI:57693"/>
        <dbReference type="ChEBI" id="CHEBI:58121"/>
        <dbReference type="EC" id="5.3.1.13"/>
    </reaction>
</comment>